<evidence type="ECO:0000313" key="15">
    <source>
        <dbReference type="EMBL" id="KAG7096342.1"/>
    </source>
</evidence>
<evidence type="ECO:0000256" key="13">
    <source>
        <dbReference type="PIRSR" id="PIRSR602401-1"/>
    </source>
</evidence>
<feature type="binding site" description="axial binding residue" evidence="13">
    <location>
        <position position="479"/>
    </location>
    <ligand>
        <name>heme</name>
        <dbReference type="ChEBI" id="CHEBI:30413"/>
    </ligand>
    <ligandPart>
        <name>Fe</name>
        <dbReference type="ChEBI" id="CHEBI:18248"/>
    </ligandPart>
</feature>
<dbReference type="Gene3D" id="1.10.630.10">
    <property type="entry name" value="Cytochrome P450"/>
    <property type="match status" value="1"/>
</dbReference>
<dbReference type="KEGG" id="more:E1B28_003786"/>
<keyword evidence="7 13" id="KW-0479">Metal-binding</keyword>
<dbReference type="PANTHER" id="PTHR24305:SF166">
    <property type="entry name" value="CYTOCHROME P450 12A4, MITOCHONDRIAL-RELATED"/>
    <property type="match status" value="1"/>
</dbReference>
<comment type="caution">
    <text evidence="15">The sequence shown here is derived from an EMBL/GenBank/DDBJ whole genome shotgun (WGS) entry which is preliminary data.</text>
</comment>
<dbReference type="GeneID" id="66072862"/>
<dbReference type="RefSeq" id="XP_043012812.1">
    <property type="nucleotide sequence ID" value="XM_043148220.1"/>
</dbReference>
<keyword evidence="11 14" id="KW-0503">Monooxygenase</keyword>
<evidence type="ECO:0000256" key="6">
    <source>
        <dbReference type="ARBA" id="ARBA00022692"/>
    </source>
</evidence>
<evidence type="ECO:0000256" key="4">
    <source>
        <dbReference type="ARBA" id="ARBA00010617"/>
    </source>
</evidence>
<dbReference type="InterPro" id="IPR001128">
    <property type="entry name" value="Cyt_P450"/>
</dbReference>
<dbReference type="GO" id="GO:0016705">
    <property type="term" value="F:oxidoreductase activity, acting on paired donors, with incorporation or reduction of molecular oxygen"/>
    <property type="evidence" value="ECO:0007669"/>
    <property type="project" value="InterPro"/>
</dbReference>
<evidence type="ECO:0000256" key="1">
    <source>
        <dbReference type="ARBA" id="ARBA00001971"/>
    </source>
</evidence>
<sequence>MSLVLLLVYLHLLGLAGAILALVIRAKRKSLKFLQGPPSPSLLLGHESEFNSVRKVGSLEDNWFNEYGTAFRTAGCYGEDILMLSDPRGLQHIFHKSAYRYPKPKDINNITLKLFGPGLVVVGGETHHRQRKLLNPAFSAAQTKPFAEVFASCATSLARKWQDEIVAKKAPGQPGTIIDTVRWLPNMALDALGESLFEYEFGALEGTRISVLCDIIRDLFIDSRNVNEFRLLRQAAYRFLPTSIARLLDIKKTKQDKRFAHWLKTSRGIADELVKSKTEGSGTDGRNDFMSILSRALYVNVPEKGMSPSEALSQMATVIFAGHETTASTLSWIFYEVAMHPKEQEILFKEIKSVREQTGNANEPLLVKDLEGMAHLNRVIRETLRFHPIVPDLFREADVDDVIPLDNPVVDASGSVLTQVPVVKGQRVHASIYGYNRNKELWGEDADQWNPNRFTNNKKPTTLGMFGNLMTFSGGVRGCIGWRFAILEMQVVLATLIESFVFSIPEGVEVEQVRPGLGSPMRKGRWAEGTQMPLMVALRAGGL</sequence>
<comment type="subcellular location">
    <subcellularLocation>
        <location evidence="2">Membrane</location>
    </subcellularLocation>
</comment>
<dbReference type="InterPro" id="IPR036396">
    <property type="entry name" value="Cyt_P450_sf"/>
</dbReference>
<name>A0A9P8ABE6_9AGAR</name>
<reference evidence="15" key="1">
    <citation type="journal article" date="2021" name="Genome Biol. Evol.">
        <title>The assembled and annotated genome of the fairy-ring fungus Marasmius oreades.</title>
        <authorList>
            <person name="Hiltunen M."/>
            <person name="Ament-Velasquez S.L."/>
            <person name="Johannesson H."/>
        </authorList>
    </citation>
    <scope>NUCLEOTIDE SEQUENCE</scope>
    <source>
        <strain evidence="15">03SP1</strain>
    </source>
</reference>
<dbReference type="OrthoDB" id="1470350at2759"/>
<keyword evidence="10 13" id="KW-0408">Iron</keyword>
<dbReference type="Pfam" id="PF00067">
    <property type="entry name" value="p450"/>
    <property type="match status" value="1"/>
</dbReference>
<keyword evidence="8" id="KW-1133">Transmembrane helix</keyword>
<evidence type="ECO:0000256" key="8">
    <source>
        <dbReference type="ARBA" id="ARBA00022989"/>
    </source>
</evidence>
<dbReference type="PANTHER" id="PTHR24305">
    <property type="entry name" value="CYTOCHROME P450"/>
    <property type="match status" value="1"/>
</dbReference>
<dbReference type="EMBL" id="CM032182">
    <property type="protein sequence ID" value="KAG7096342.1"/>
    <property type="molecule type" value="Genomic_DNA"/>
</dbReference>
<evidence type="ECO:0000256" key="12">
    <source>
        <dbReference type="ARBA" id="ARBA00023136"/>
    </source>
</evidence>
<dbReference type="GO" id="GO:0005506">
    <property type="term" value="F:iron ion binding"/>
    <property type="evidence" value="ECO:0007669"/>
    <property type="project" value="InterPro"/>
</dbReference>
<evidence type="ECO:0000256" key="10">
    <source>
        <dbReference type="ARBA" id="ARBA00023004"/>
    </source>
</evidence>
<evidence type="ECO:0000256" key="3">
    <source>
        <dbReference type="ARBA" id="ARBA00004721"/>
    </source>
</evidence>
<evidence type="ECO:0000256" key="5">
    <source>
        <dbReference type="ARBA" id="ARBA00022617"/>
    </source>
</evidence>
<evidence type="ECO:0000256" key="11">
    <source>
        <dbReference type="ARBA" id="ARBA00023033"/>
    </source>
</evidence>
<dbReference type="GO" id="GO:0004497">
    <property type="term" value="F:monooxygenase activity"/>
    <property type="evidence" value="ECO:0007669"/>
    <property type="project" value="UniProtKB-KW"/>
</dbReference>
<dbReference type="Proteomes" id="UP001049176">
    <property type="component" value="Chromosome 2"/>
</dbReference>
<organism evidence="15 16">
    <name type="scientific">Marasmius oreades</name>
    <name type="common">fairy-ring Marasmius</name>
    <dbReference type="NCBI Taxonomy" id="181124"/>
    <lineage>
        <taxon>Eukaryota</taxon>
        <taxon>Fungi</taxon>
        <taxon>Dikarya</taxon>
        <taxon>Basidiomycota</taxon>
        <taxon>Agaricomycotina</taxon>
        <taxon>Agaricomycetes</taxon>
        <taxon>Agaricomycetidae</taxon>
        <taxon>Agaricales</taxon>
        <taxon>Marasmiineae</taxon>
        <taxon>Marasmiaceae</taxon>
        <taxon>Marasmius</taxon>
    </lineage>
</organism>
<dbReference type="PRINTS" id="PR00385">
    <property type="entry name" value="P450"/>
</dbReference>
<dbReference type="InterPro" id="IPR002401">
    <property type="entry name" value="Cyt_P450_E_grp-I"/>
</dbReference>
<dbReference type="GO" id="GO:0020037">
    <property type="term" value="F:heme binding"/>
    <property type="evidence" value="ECO:0007669"/>
    <property type="project" value="InterPro"/>
</dbReference>
<protein>
    <recommendedName>
        <fullName evidence="17">Cytochrome P450</fullName>
    </recommendedName>
</protein>
<accession>A0A9P8ABE6</accession>
<evidence type="ECO:0008006" key="17">
    <source>
        <dbReference type="Google" id="ProtNLM"/>
    </source>
</evidence>
<dbReference type="PRINTS" id="PR00463">
    <property type="entry name" value="EP450I"/>
</dbReference>
<keyword evidence="9 14" id="KW-0560">Oxidoreductase</keyword>
<dbReference type="AlphaFoldDB" id="A0A9P8ABE6"/>
<dbReference type="SUPFAM" id="SSF48264">
    <property type="entry name" value="Cytochrome P450"/>
    <property type="match status" value="1"/>
</dbReference>
<comment type="pathway">
    <text evidence="3">Secondary metabolite biosynthesis; terpenoid biosynthesis.</text>
</comment>
<dbReference type="InterPro" id="IPR017972">
    <property type="entry name" value="Cyt_P450_CS"/>
</dbReference>
<proteinExistence type="inferred from homology"/>
<comment type="cofactor">
    <cofactor evidence="1 13">
        <name>heme</name>
        <dbReference type="ChEBI" id="CHEBI:30413"/>
    </cofactor>
</comment>
<evidence type="ECO:0000313" key="16">
    <source>
        <dbReference type="Proteomes" id="UP001049176"/>
    </source>
</evidence>
<dbReference type="GO" id="GO:0016020">
    <property type="term" value="C:membrane"/>
    <property type="evidence" value="ECO:0007669"/>
    <property type="project" value="UniProtKB-SubCell"/>
</dbReference>
<dbReference type="PROSITE" id="PS00086">
    <property type="entry name" value="CYTOCHROME_P450"/>
    <property type="match status" value="1"/>
</dbReference>
<evidence type="ECO:0000256" key="2">
    <source>
        <dbReference type="ARBA" id="ARBA00004370"/>
    </source>
</evidence>
<keyword evidence="16" id="KW-1185">Reference proteome</keyword>
<evidence type="ECO:0000256" key="14">
    <source>
        <dbReference type="RuleBase" id="RU000461"/>
    </source>
</evidence>
<evidence type="ECO:0000256" key="9">
    <source>
        <dbReference type="ARBA" id="ARBA00023002"/>
    </source>
</evidence>
<gene>
    <name evidence="15" type="ORF">E1B28_003786</name>
</gene>
<keyword evidence="12" id="KW-0472">Membrane</keyword>
<dbReference type="InterPro" id="IPR050121">
    <property type="entry name" value="Cytochrome_P450_monoxygenase"/>
</dbReference>
<evidence type="ECO:0000256" key="7">
    <source>
        <dbReference type="ARBA" id="ARBA00022723"/>
    </source>
</evidence>
<keyword evidence="5 13" id="KW-0349">Heme</keyword>
<comment type="similarity">
    <text evidence="4 14">Belongs to the cytochrome P450 family.</text>
</comment>
<keyword evidence="6" id="KW-0812">Transmembrane</keyword>